<reference evidence="2 3" key="1">
    <citation type="submission" date="2020-08" db="EMBL/GenBank/DDBJ databases">
        <title>Sequencing the genomes of 1000 actinobacteria strains.</title>
        <authorList>
            <person name="Klenk H.-P."/>
        </authorList>
    </citation>
    <scope>NUCLEOTIDE SEQUENCE [LARGE SCALE GENOMIC DNA]</scope>
    <source>
        <strain evidence="2 3">DSM 43023</strain>
    </source>
</reference>
<dbReference type="Proteomes" id="UP000534286">
    <property type="component" value="Unassembled WGS sequence"/>
</dbReference>
<dbReference type="EMBL" id="JACHJU010000001">
    <property type="protein sequence ID" value="MBB4937896.1"/>
    <property type="molecule type" value="Genomic_DNA"/>
</dbReference>
<gene>
    <name evidence="2" type="ORF">FHR32_002201</name>
</gene>
<dbReference type="AlphaFoldDB" id="A0A7W7RTH7"/>
<sequence>MSEKSAYAWRGPAAHGWSDQRWTLARITQVIGELFGVSYTLRGLDYLLHRIGWSAQVPVHRAAERDEEQIAAWVAQVWPQICADAAGRHAWILFEDESGQSLRPPKGRTWAPVGKTPVVKVSGKGSGRVSIAGYRPPHASANS</sequence>
<name>A0A7W7RTH7_9ACTN</name>
<protein>
    <recommendedName>
        <fullName evidence="1">Winged helix-turn helix domain-containing protein</fullName>
    </recommendedName>
</protein>
<comment type="caution">
    <text evidence="2">The sequence shown here is derived from an EMBL/GenBank/DDBJ whole genome shotgun (WGS) entry which is preliminary data.</text>
</comment>
<evidence type="ECO:0000313" key="2">
    <source>
        <dbReference type="EMBL" id="MBB4937896.1"/>
    </source>
</evidence>
<dbReference type="RefSeq" id="WP_312882250.1">
    <property type="nucleotide sequence ID" value="NZ_BAABEK010000014.1"/>
</dbReference>
<dbReference type="InterPro" id="IPR025959">
    <property type="entry name" value="Winged_HTH_dom"/>
</dbReference>
<dbReference type="Pfam" id="PF13592">
    <property type="entry name" value="HTH_33"/>
    <property type="match status" value="1"/>
</dbReference>
<evidence type="ECO:0000313" key="3">
    <source>
        <dbReference type="Proteomes" id="UP000534286"/>
    </source>
</evidence>
<evidence type="ECO:0000259" key="1">
    <source>
        <dbReference type="Pfam" id="PF13592"/>
    </source>
</evidence>
<feature type="domain" description="Winged helix-turn helix" evidence="1">
    <location>
        <begin position="19"/>
        <end position="75"/>
    </location>
</feature>
<organism evidence="2 3">
    <name type="scientific">Streptosporangium album</name>
    <dbReference type="NCBI Taxonomy" id="47479"/>
    <lineage>
        <taxon>Bacteria</taxon>
        <taxon>Bacillati</taxon>
        <taxon>Actinomycetota</taxon>
        <taxon>Actinomycetes</taxon>
        <taxon>Streptosporangiales</taxon>
        <taxon>Streptosporangiaceae</taxon>
        <taxon>Streptosporangium</taxon>
    </lineage>
</organism>
<keyword evidence="3" id="KW-1185">Reference proteome</keyword>
<proteinExistence type="predicted"/>
<accession>A0A7W7RTH7</accession>